<dbReference type="InterPro" id="IPR037069">
    <property type="entry name" value="AcylCoA_DH/ox_N_sf"/>
</dbReference>
<comment type="similarity">
    <text evidence="2">Belongs to the acyl-CoA dehydrogenase family.</text>
</comment>
<evidence type="ECO:0000256" key="1">
    <source>
        <dbReference type="ARBA" id="ARBA00001974"/>
    </source>
</evidence>
<dbReference type="CDD" id="cd00567">
    <property type="entry name" value="ACAD"/>
    <property type="match status" value="1"/>
</dbReference>
<dbReference type="InterPro" id="IPR036250">
    <property type="entry name" value="AcylCo_DH-like_C"/>
</dbReference>
<evidence type="ECO:0000259" key="6">
    <source>
        <dbReference type="Pfam" id="PF00441"/>
    </source>
</evidence>
<dbReference type="Gene3D" id="1.10.540.10">
    <property type="entry name" value="Acyl-CoA dehydrogenase/oxidase, N-terminal domain"/>
    <property type="match status" value="1"/>
</dbReference>
<dbReference type="Proteomes" id="UP000467249">
    <property type="component" value="Chromosome"/>
</dbReference>
<dbReference type="InterPro" id="IPR009075">
    <property type="entry name" value="AcylCo_DH/oxidase_C"/>
</dbReference>
<dbReference type="InterPro" id="IPR009100">
    <property type="entry name" value="AcylCoA_DH/oxidase_NM_dom_sf"/>
</dbReference>
<evidence type="ECO:0000259" key="7">
    <source>
        <dbReference type="Pfam" id="PF02771"/>
    </source>
</evidence>
<evidence type="ECO:0000313" key="8">
    <source>
        <dbReference type="EMBL" id="BBZ75553.1"/>
    </source>
</evidence>
<dbReference type="KEGG" id="many:MANY_08900"/>
<dbReference type="GO" id="GO:0050660">
    <property type="term" value="F:flavin adenine dinucleotide binding"/>
    <property type="evidence" value="ECO:0007669"/>
    <property type="project" value="InterPro"/>
</dbReference>
<accession>A0A6N4W597</accession>
<dbReference type="AlphaFoldDB" id="A0A6N4W597"/>
<name>A0A6N4W597_9MYCO</name>
<dbReference type="Pfam" id="PF00441">
    <property type="entry name" value="Acyl-CoA_dh_1"/>
    <property type="match status" value="1"/>
</dbReference>
<dbReference type="Pfam" id="PF02771">
    <property type="entry name" value="Acyl-CoA_dh_N"/>
    <property type="match status" value="1"/>
</dbReference>
<evidence type="ECO:0000256" key="3">
    <source>
        <dbReference type="ARBA" id="ARBA00022630"/>
    </source>
</evidence>
<dbReference type="Gene3D" id="2.40.110.10">
    <property type="entry name" value="Butyryl-CoA Dehydrogenase, subunit A, domain 2"/>
    <property type="match status" value="1"/>
</dbReference>
<keyword evidence="3" id="KW-0285">Flavoprotein</keyword>
<gene>
    <name evidence="8" type="primary">acd_1</name>
    <name evidence="8" type="ORF">MANY_08900</name>
</gene>
<feature type="domain" description="Acyl-CoA dehydrogenase/oxidase C-terminal" evidence="6">
    <location>
        <begin position="220"/>
        <end position="366"/>
    </location>
</feature>
<protein>
    <submittedName>
        <fullName evidence="8">Acyl-CoA dehydrogenase</fullName>
    </submittedName>
</protein>
<comment type="cofactor">
    <cofactor evidence="1">
        <name>FAD</name>
        <dbReference type="ChEBI" id="CHEBI:57692"/>
    </cofactor>
</comment>
<dbReference type="RefSeq" id="WP_163803140.1">
    <property type="nucleotide sequence ID" value="NZ_AP022620.1"/>
</dbReference>
<evidence type="ECO:0000256" key="2">
    <source>
        <dbReference type="ARBA" id="ARBA00009347"/>
    </source>
</evidence>
<proteinExistence type="inferred from homology"/>
<sequence>MALIPTEEHDALRDVMHAFLGKHSTEAAVRAELDSELGYDESAWRTAAEQIGLPALAIPEEFGGAGYGFDELAIVMEETGRSLYTGPVLSTIVLATSALLGAQDRAACERYLPAIAAGELIATVAVNENATHWDPADITVTARPSGNGWVLDGIKPFVLDGARAGLLVVAARTSAGVSLFCVEVTAEGPLIEAREVLDLSRRFAAVTFDATPGTLLGEDGGGWPVLADVFDRAIVALACEQVGGAAAVLDATVDYLKVRHQFGRPIGSFQALKHRCADMLVELESARSAAAYAATAVATSAADTSTAASIAKTYCSKAFYHVAAESIQMHGGIGFTWEHPAHLYFKRAKSSEVLFGSPSWHRERLAHLIGLVS</sequence>
<dbReference type="Gene3D" id="1.20.140.10">
    <property type="entry name" value="Butyryl-CoA Dehydrogenase, subunit A, domain 3"/>
    <property type="match status" value="1"/>
</dbReference>
<dbReference type="EMBL" id="AP022620">
    <property type="protein sequence ID" value="BBZ75553.1"/>
    <property type="molecule type" value="Genomic_DNA"/>
</dbReference>
<reference evidence="8 9" key="1">
    <citation type="journal article" date="2019" name="Emerg. Microbes Infect.">
        <title>Comprehensive subspecies identification of 175 nontuberculous mycobacteria species based on 7547 genomic profiles.</title>
        <authorList>
            <person name="Matsumoto Y."/>
            <person name="Kinjo T."/>
            <person name="Motooka D."/>
            <person name="Nabeya D."/>
            <person name="Jung N."/>
            <person name="Uechi K."/>
            <person name="Horii T."/>
            <person name="Iida T."/>
            <person name="Fujita J."/>
            <person name="Nakamura S."/>
        </authorList>
    </citation>
    <scope>NUCLEOTIDE SEQUENCE [LARGE SCALE GENOMIC DNA]</scope>
    <source>
        <strain evidence="8 9">JCM 30275</strain>
    </source>
</reference>
<organism evidence="8 9">
    <name type="scientific">Mycolicibacterium anyangense</name>
    <dbReference type="NCBI Taxonomy" id="1431246"/>
    <lineage>
        <taxon>Bacteria</taxon>
        <taxon>Bacillati</taxon>
        <taxon>Actinomycetota</taxon>
        <taxon>Actinomycetes</taxon>
        <taxon>Mycobacteriales</taxon>
        <taxon>Mycobacteriaceae</taxon>
        <taxon>Mycolicibacterium</taxon>
    </lineage>
</organism>
<feature type="domain" description="Acyl-CoA dehydrogenase/oxidase N-terminal" evidence="7">
    <location>
        <begin position="6"/>
        <end position="119"/>
    </location>
</feature>
<keyword evidence="4" id="KW-0274">FAD</keyword>
<dbReference type="SUPFAM" id="SSF56645">
    <property type="entry name" value="Acyl-CoA dehydrogenase NM domain-like"/>
    <property type="match status" value="1"/>
</dbReference>
<keyword evidence="9" id="KW-1185">Reference proteome</keyword>
<evidence type="ECO:0000256" key="4">
    <source>
        <dbReference type="ARBA" id="ARBA00022827"/>
    </source>
</evidence>
<keyword evidence="5" id="KW-0560">Oxidoreductase</keyword>
<dbReference type="GO" id="GO:0003995">
    <property type="term" value="F:acyl-CoA dehydrogenase activity"/>
    <property type="evidence" value="ECO:0007669"/>
    <property type="project" value="TreeGrafter"/>
</dbReference>
<evidence type="ECO:0000256" key="5">
    <source>
        <dbReference type="ARBA" id="ARBA00023002"/>
    </source>
</evidence>
<dbReference type="PANTHER" id="PTHR43884">
    <property type="entry name" value="ACYL-COA DEHYDROGENASE"/>
    <property type="match status" value="1"/>
</dbReference>
<dbReference type="PANTHER" id="PTHR43884:SF20">
    <property type="entry name" value="ACYL-COA DEHYDROGENASE FADE28"/>
    <property type="match status" value="1"/>
</dbReference>
<dbReference type="InterPro" id="IPR013786">
    <property type="entry name" value="AcylCoA_DH/ox_N"/>
</dbReference>
<dbReference type="SUPFAM" id="SSF47203">
    <property type="entry name" value="Acyl-CoA dehydrogenase C-terminal domain-like"/>
    <property type="match status" value="1"/>
</dbReference>
<evidence type="ECO:0000313" key="9">
    <source>
        <dbReference type="Proteomes" id="UP000467249"/>
    </source>
</evidence>
<dbReference type="InterPro" id="IPR046373">
    <property type="entry name" value="Acyl-CoA_Oxase/DH_mid-dom_sf"/>
</dbReference>